<dbReference type="EMBL" id="JABEZY010000004">
    <property type="protein sequence ID" value="MBA0737617.1"/>
    <property type="molecule type" value="Genomic_DNA"/>
</dbReference>
<keyword evidence="3" id="KW-0808">Transferase</keyword>
<sequence>MDSTSATKLQLHKKKTWFLLLTFSLLLSTLLITISITSTSSTTPSLLNYAHNLKPKPPLPQFVESKLHVASISPNPIPKLAYLISGSAGDGVSLLRTLKALYHPRNQYAVHLDLEASAEERLEVAELVENEPVFKRVGNVRMVTRANLVTYRGPTMVTNTLHAAAILFKEGGDWDWFINLSASDYPLVTQDDLLHTLSTIPRDLNFIEHTSDIGWKEYQRAKPVIIDPGLYSRRKSDVFWVTEKRSVPTAYRLFTDDSCVLRLMFRIGEFVKSRNRTGFHEIPESIISFLLEYPGFSAKVKLLAMHMFRIGSAWMMLSRPFIEYCLWGWDNLPRIVLMYYANFLSSPEGYFHTVICNAKEFRNTTVNHDLHFISWDNPPKQHPHFLTVNDYQRMVDSNTPFARKFSKNEPVLDKIDSELLGRNTNGFIPGGWFNNKGNPNVTLPQHVRTNTTELKPGPGAERLKRLINSLLSSDDFIAKQCS</sequence>
<evidence type="ECO:0000313" key="6">
    <source>
        <dbReference type="EMBL" id="MBA0737617.1"/>
    </source>
</evidence>
<reference evidence="6 7" key="1">
    <citation type="journal article" date="2019" name="Genome Biol. Evol.">
        <title>Insights into the evolution of the New World diploid cottons (Gossypium, subgenus Houzingenia) based on genome sequencing.</title>
        <authorList>
            <person name="Grover C.E."/>
            <person name="Arick M.A. 2nd"/>
            <person name="Thrash A."/>
            <person name="Conover J.L."/>
            <person name="Sanders W.S."/>
            <person name="Peterson D.G."/>
            <person name="Frelichowski J.E."/>
            <person name="Scheffler J.A."/>
            <person name="Scheffler B.E."/>
            <person name="Wendel J.F."/>
        </authorList>
    </citation>
    <scope>NUCLEOTIDE SEQUENCE [LARGE SCALE GENOMIC DNA]</scope>
    <source>
        <strain evidence="6">5</strain>
        <tissue evidence="6">Leaf</tissue>
    </source>
</reference>
<evidence type="ECO:0000256" key="5">
    <source>
        <dbReference type="ARBA" id="ARBA00023180"/>
    </source>
</evidence>
<gene>
    <name evidence="6" type="ORF">Gogos_011073</name>
</gene>
<name>A0A7J9BN48_GOSGO</name>
<dbReference type="Proteomes" id="UP000593579">
    <property type="component" value="Unassembled WGS sequence"/>
</dbReference>
<dbReference type="OrthoDB" id="2019572at2759"/>
<dbReference type="PANTHER" id="PTHR45719">
    <property type="entry name" value="GLYCOSYLTRANSFERASE"/>
    <property type="match status" value="1"/>
</dbReference>
<organism evidence="6 7">
    <name type="scientific">Gossypium gossypioides</name>
    <name type="common">Mexican cotton</name>
    <name type="synonym">Selera gossypioides</name>
    <dbReference type="NCBI Taxonomy" id="34282"/>
    <lineage>
        <taxon>Eukaryota</taxon>
        <taxon>Viridiplantae</taxon>
        <taxon>Streptophyta</taxon>
        <taxon>Embryophyta</taxon>
        <taxon>Tracheophyta</taxon>
        <taxon>Spermatophyta</taxon>
        <taxon>Magnoliopsida</taxon>
        <taxon>eudicotyledons</taxon>
        <taxon>Gunneridae</taxon>
        <taxon>Pentapetalae</taxon>
        <taxon>rosids</taxon>
        <taxon>malvids</taxon>
        <taxon>Malvales</taxon>
        <taxon>Malvaceae</taxon>
        <taxon>Malvoideae</taxon>
        <taxon>Gossypium</taxon>
    </lineage>
</organism>
<dbReference type="InterPro" id="IPR003406">
    <property type="entry name" value="Glyco_trans_14"/>
</dbReference>
<keyword evidence="7" id="KW-1185">Reference proteome</keyword>
<keyword evidence="4" id="KW-0472">Membrane</keyword>
<evidence type="ECO:0000256" key="4">
    <source>
        <dbReference type="ARBA" id="ARBA00023136"/>
    </source>
</evidence>
<protein>
    <submittedName>
        <fullName evidence="6">Uncharacterized protein</fullName>
    </submittedName>
</protein>
<proteinExistence type="predicted"/>
<dbReference type="GO" id="GO:0016020">
    <property type="term" value="C:membrane"/>
    <property type="evidence" value="ECO:0007669"/>
    <property type="project" value="UniProtKB-SubCell"/>
</dbReference>
<dbReference type="AlphaFoldDB" id="A0A7J9BN48"/>
<dbReference type="Pfam" id="PF02485">
    <property type="entry name" value="Branch"/>
    <property type="match status" value="2"/>
</dbReference>
<keyword evidence="2" id="KW-0328">Glycosyltransferase</keyword>
<comment type="caution">
    <text evidence="6">The sequence shown here is derived from an EMBL/GenBank/DDBJ whole genome shotgun (WGS) entry which is preliminary data.</text>
</comment>
<evidence type="ECO:0000256" key="3">
    <source>
        <dbReference type="ARBA" id="ARBA00022679"/>
    </source>
</evidence>
<evidence type="ECO:0000256" key="2">
    <source>
        <dbReference type="ARBA" id="ARBA00022676"/>
    </source>
</evidence>
<dbReference type="InterPro" id="IPR044610">
    <property type="entry name" value="GLCAT14A/B/C"/>
</dbReference>
<accession>A0A7J9BN48</accession>
<evidence type="ECO:0000256" key="1">
    <source>
        <dbReference type="ARBA" id="ARBA00004606"/>
    </source>
</evidence>
<dbReference type="PANTHER" id="PTHR45719:SF5">
    <property type="entry name" value="BETA-GLUCURONOSYLTRANSFERASE GLCAT14B-LIKE"/>
    <property type="match status" value="1"/>
</dbReference>
<keyword evidence="5" id="KW-0325">Glycoprotein</keyword>
<dbReference type="GO" id="GO:0015020">
    <property type="term" value="F:glucuronosyltransferase activity"/>
    <property type="evidence" value="ECO:0007669"/>
    <property type="project" value="InterPro"/>
</dbReference>
<comment type="subcellular location">
    <subcellularLocation>
        <location evidence="1">Membrane</location>
        <topology evidence="1">Single-pass type II membrane protein</topology>
    </subcellularLocation>
</comment>
<evidence type="ECO:0000313" key="7">
    <source>
        <dbReference type="Proteomes" id="UP000593579"/>
    </source>
</evidence>